<dbReference type="SUPFAM" id="SSF52374">
    <property type="entry name" value="Nucleotidylyl transferase"/>
    <property type="match status" value="1"/>
</dbReference>
<dbReference type="HAMAP" id="MF_00098">
    <property type="entry name" value="Met_tRNA_synth_type1"/>
    <property type="match status" value="1"/>
</dbReference>
<evidence type="ECO:0000256" key="13">
    <source>
        <dbReference type="ARBA" id="ARBA00047364"/>
    </source>
</evidence>
<keyword evidence="19" id="KW-1185">Reference proteome</keyword>
<evidence type="ECO:0000256" key="6">
    <source>
        <dbReference type="ARBA" id="ARBA00022598"/>
    </source>
</evidence>
<dbReference type="NCBIfam" id="TIGR00398">
    <property type="entry name" value="metG"/>
    <property type="match status" value="1"/>
</dbReference>
<keyword evidence="7 14" id="KW-0547">Nucleotide-binding</keyword>
<dbReference type="PROSITE" id="PS00178">
    <property type="entry name" value="AA_TRNA_LIGASE_I"/>
    <property type="match status" value="1"/>
</dbReference>
<evidence type="ECO:0000256" key="10">
    <source>
        <dbReference type="ARBA" id="ARBA00022917"/>
    </source>
</evidence>
<dbReference type="SUPFAM" id="SSF47060">
    <property type="entry name" value="S15/NS1 RNA-binding domain"/>
    <property type="match status" value="2"/>
</dbReference>
<dbReference type="PROSITE" id="PS51185">
    <property type="entry name" value="WHEP_TRS_2"/>
    <property type="match status" value="2"/>
</dbReference>
<proteinExistence type="inferred from homology"/>
<evidence type="ECO:0000313" key="18">
    <source>
        <dbReference type="EMBL" id="KAG5328992.1"/>
    </source>
</evidence>
<dbReference type="CDD" id="cd00814">
    <property type="entry name" value="MetRS_core"/>
    <property type="match status" value="1"/>
</dbReference>
<feature type="region of interest" description="Disordered" evidence="15">
    <location>
        <begin position="883"/>
        <end position="903"/>
    </location>
</feature>
<dbReference type="EC" id="6.1.1.10" evidence="3"/>
<dbReference type="NCBIfam" id="NF001100">
    <property type="entry name" value="PRK00133.1"/>
    <property type="match status" value="1"/>
</dbReference>
<dbReference type="PANTHER" id="PTHR45765">
    <property type="entry name" value="METHIONINE--TRNA LIGASE"/>
    <property type="match status" value="1"/>
</dbReference>
<dbReference type="InterPro" id="IPR041598">
    <property type="entry name" value="MARS_N"/>
</dbReference>
<dbReference type="CDD" id="cd07957">
    <property type="entry name" value="Anticodon_Ia_Met"/>
    <property type="match status" value="1"/>
</dbReference>
<evidence type="ECO:0000256" key="9">
    <source>
        <dbReference type="ARBA" id="ARBA00022884"/>
    </source>
</evidence>
<accession>A0A836F9G3</accession>
<dbReference type="PRINTS" id="PR01041">
    <property type="entry name" value="TRNASYNTHMET"/>
</dbReference>
<dbReference type="Gene3D" id="2.20.28.20">
    <property type="entry name" value="Methionyl-tRNA synthetase, Zn-domain"/>
    <property type="match status" value="1"/>
</dbReference>
<dbReference type="FunFam" id="2.20.28.20:FF:000001">
    <property type="entry name" value="Methionine--tRNA ligase"/>
    <property type="match status" value="1"/>
</dbReference>
<comment type="subcellular location">
    <subcellularLocation>
        <location evidence="1">Cytoplasm</location>
    </subcellularLocation>
</comment>
<dbReference type="Pfam" id="PF06910">
    <property type="entry name" value="MEA1"/>
    <property type="match status" value="1"/>
</dbReference>
<dbReference type="Gene3D" id="1.20.1050.10">
    <property type="match status" value="1"/>
</dbReference>
<evidence type="ECO:0000256" key="8">
    <source>
        <dbReference type="ARBA" id="ARBA00022840"/>
    </source>
</evidence>
<comment type="caution">
    <text evidence="18">The sequence shown here is derived from an EMBL/GenBank/DDBJ whole genome shotgun (WGS) entry which is preliminary data.</text>
</comment>
<evidence type="ECO:0000259" key="16">
    <source>
        <dbReference type="PROSITE" id="PS50405"/>
    </source>
</evidence>
<dbReference type="Gene3D" id="3.40.30.10">
    <property type="entry name" value="Glutaredoxin"/>
    <property type="match status" value="1"/>
</dbReference>
<dbReference type="InterPro" id="IPR014729">
    <property type="entry name" value="Rossmann-like_a/b/a_fold"/>
</dbReference>
<keyword evidence="9" id="KW-0694">RNA-binding</keyword>
<dbReference type="SUPFAM" id="SSF47616">
    <property type="entry name" value="GST C-terminal domain-like"/>
    <property type="match status" value="1"/>
</dbReference>
<keyword evidence="8 14" id="KW-0067">ATP-binding</keyword>
<dbReference type="EMBL" id="JAANIB010006589">
    <property type="protein sequence ID" value="KAG5328992.1"/>
    <property type="molecule type" value="Genomic_DNA"/>
</dbReference>
<keyword evidence="5" id="KW-0963">Cytoplasm</keyword>
<organism evidence="18 19">
    <name type="scientific">Acromyrmex heyeri</name>
    <dbReference type="NCBI Taxonomy" id="230685"/>
    <lineage>
        <taxon>Eukaryota</taxon>
        <taxon>Metazoa</taxon>
        <taxon>Ecdysozoa</taxon>
        <taxon>Arthropoda</taxon>
        <taxon>Hexapoda</taxon>
        <taxon>Insecta</taxon>
        <taxon>Pterygota</taxon>
        <taxon>Neoptera</taxon>
        <taxon>Endopterygota</taxon>
        <taxon>Hymenoptera</taxon>
        <taxon>Apocrita</taxon>
        <taxon>Aculeata</taxon>
        <taxon>Formicoidea</taxon>
        <taxon>Formicidae</taxon>
        <taxon>Myrmicinae</taxon>
        <taxon>Acromyrmex</taxon>
    </lineage>
</organism>
<dbReference type="GO" id="GO:0004825">
    <property type="term" value="F:methionine-tRNA ligase activity"/>
    <property type="evidence" value="ECO:0007669"/>
    <property type="project" value="UniProtKB-EC"/>
</dbReference>
<dbReference type="GO" id="GO:0005829">
    <property type="term" value="C:cytosol"/>
    <property type="evidence" value="ECO:0007669"/>
    <property type="project" value="TreeGrafter"/>
</dbReference>
<dbReference type="Pfam" id="PF09334">
    <property type="entry name" value="tRNA-synt_1g"/>
    <property type="match status" value="1"/>
</dbReference>
<evidence type="ECO:0000256" key="12">
    <source>
        <dbReference type="ARBA" id="ARBA00030904"/>
    </source>
</evidence>
<name>A0A836F9G3_9HYME</name>
<comment type="catalytic activity">
    <reaction evidence="13">
        <text>tRNA(Met) + L-methionine + ATP = L-methionyl-tRNA(Met) + AMP + diphosphate</text>
        <dbReference type="Rhea" id="RHEA:13481"/>
        <dbReference type="Rhea" id="RHEA-COMP:9667"/>
        <dbReference type="Rhea" id="RHEA-COMP:9698"/>
        <dbReference type="ChEBI" id="CHEBI:30616"/>
        <dbReference type="ChEBI" id="CHEBI:33019"/>
        <dbReference type="ChEBI" id="CHEBI:57844"/>
        <dbReference type="ChEBI" id="CHEBI:78442"/>
        <dbReference type="ChEBI" id="CHEBI:78530"/>
        <dbReference type="ChEBI" id="CHEBI:456215"/>
        <dbReference type="EC" id="6.1.1.10"/>
    </reaction>
</comment>
<feature type="domain" description="WHEP-TRS" evidence="17">
    <location>
        <begin position="837"/>
        <end position="892"/>
    </location>
</feature>
<dbReference type="InterPro" id="IPR001412">
    <property type="entry name" value="aa-tRNA-synth_I_CS"/>
</dbReference>
<feature type="domain" description="GST C-terminal" evidence="16">
    <location>
        <begin position="66"/>
        <end position="193"/>
    </location>
</feature>
<dbReference type="GO" id="GO:0003723">
    <property type="term" value="F:RNA binding"/>
    <property type="evidence" value="ECO:0007669"/>
    <property type="project" value="UniProtKB-KW"/>
</dbReference>
<dbReference type="Pfam" id="PF00458">
    <property type="entry name" value="WHEP-TRS"/>
    <property type="match status" value="2"/>
</dbReference>
<dbReference type="CDD" id="cd00939">
    <property type="entry name" value="MetRS_RNA"/>
    <property type="match status" value="2"/>
</dbReference>
<dbReference type="InterPro" id="IPR033911">
    <property type="entry name" value="MetRS_core"/>
</dbReference>
<evidence type="ECO:0000256" key="15">
    <source>
        <dbReference type="SAM" id="MobiDB-lite"/>
    </source>
</evidence>
<dbReference type="SUPFAM" id="SSF57770">
    <property type="entry name" value="Methionyl-tRNA synthetase (MetRS), Zn-domain"/>
    <property type="match status" value="1"/>
</dbReference>
<dbReference type="InterPro" id="IPR000738">
    <property type="entry name" value="WHEP-TRS_dom"/>
</dbReference>
<evidence type="ECO:0000259" key="17">
    <source>
        <dbReference type="PROSITE" id="PS51185"/>
    </source>
</evidence>
<dbReference type="InterPro" id="IPR010987">
    <property type="entry name" value="Glutathione-S-Trfase_C-like"/>
</dbReference>
<dbReference type="GO" id="GO:0005524">
    <property type="term" value="F:ATP binding"/>
    <property type="evidence" value="ECO:0007669"/>
    <property type="project" value="UniProtKB-KW"/>
</dbReference>
<dbReference type="Gene3D" id="1.10.287.10">
    <property type="entry name" value="S15/NS1, RNA-binding"/>
    <property type="match status" value="2"/>
</dbReference>
<dbReference type="SMART" id="SM00991">
    <property type="entry name" value="WHEP-TRS"/>
    <property type="match status" value="2"/>
</dbReference>
<evidence type="ECO:0000256" key="5">
    <source>
        <dbReference type="ARBA" id="ARBA00022490"/>
    </source>
</evidence>
<gene>
    <name evidence="18" type="primary">Mars</name>
    <name evidence="18" type="ORF">G6Z77_0005476</name>
</gene>
<keyword evidence="10 14" id="KW-0648">Protein biosynthesis</keyword>
<evidence type="ECO:0000256" key="11">
    <source>
        <dbReference type="ARBA" id="ARBA00023146"/>
    </source>
</evidence>
<dbReference type="InterPro" id="IPR023458">
    <property type="entry name" value="Met-tRNA_ligase_1"/>
</dbReference>
<evidence type="ECO:0000313" key="19">
    <source>
        <dbReference type="Proteomes" id="UP000670152"/>
    </source>
</evidence>
<dbReference type="Proteomes" id="UP000670152">
    <property type="component" value="Unassembled WGS sequence"/>
</dbReference>
<evidence type="ECO:0000256" key="7">
    <source>
        <dbReference type="ARBA" id="ARBA00022741"/>
    </source>
</evidence>
<dbReference type="InterPro" id="IPR009068">
    <property type="entry name" value="uS15_NS1_RNA-bd_sf"/>
</dbReference>
<dbReference type="PANTHER" id="PTHR45765:SF1">
    <property type="entry name" value="METHIONINE--TRNA LIGASE, CYTOPLASMIC"/>
    <property type="match status" value="1"/>
</dbReference>
<evidence type="ECO:0000256" key="1">
    <source>
        <dbReference type="ARBA" id="ARBA00004496"/>
    </source>
</evidence>
<dbReference type="InterPro" id="IPR036282">
    <property type="entry name" value="Glutathione-S-Trfase_C_sf"/>
</dbReference>
<dbReference type="Gene3D" id="3.40.50.620">
    <property type="entry name" value="HUPs"/>
    <property type="match status" value="1"/>
</dbReference>
<dbReference type="Pfam" id="PF18485">
    <property type="entry name" value="GST_N_5"/>
    <property type="match status" value="1"/>
</dbReference>
<dbReference type="SUPFAM" id="SSF47323">
    <property type="entry name" value="Anticodon-binding domain of a subclass of class I aminoacyl-tRNA synthetases"/>
    <property type="match status" value="1"/>
</dbReference>
<dbReference type="GO" id="GO:0017101">
    <property type="term" value="C:aminoacyl-tRNA synthetase multienzyme complex"/>
    <property type="evidence" value="ECO:0007669"/>
    <property type="project" value="UniProtKB-ARBA"/>
</dbReference>
<sequence>MIVSTNEGNPNALKLVIATKLAQETVSVRILKPSDAILSRLPTLTTPTGLSLFSVSSALRFLLSVPKELEVLNDRWLEWEISQLQPAILSHASAKTSKTLQKSNLWSLLKDLNSELKDKQYLIEKCSNLSPADISIWVSLWSTILVTDIANDIAKDFPSVNSWLANIQSQPIIQQSIKESNEMFKLERGPKAIASIETASWFPINTASNSQVHESVPSDISPTKEKEMDIVNPEELRNVAKSWTTEQYPEVKENSYPILPKKGERNMLITSALPYVNNVPHLGNIIGCVLSADIFARYCRQRNYNTLYICGTDEYGTATEAKALQEKTTPQAICDKFFDIHNDIYRWFGIGFDYFGRTSTPEQTEIVQAFFLKIKSQGYVLSETVEQLHCESCDRFLADRFVEGTCPGCKYEDARGDQCDGCGHLVNAVELINPRCKICNTKPVVKNSVQFFLDLPKLEEKLKEYSTTRDKGWSNVARVVSKAWLRDGLQPRCITRDLKWGIPVPVEGFENKVFYVWFDAPFGYISITKRYTKEYKQWWQPPPQDIKIDLYQFMAKDNIPFHTIMFPACLLAANQNYTLMKCILATEYLNYEDKKFSKSRGIGVFGTDARDTGIPADVWRFYLAYIRPETQDSNFNWVDLATKNNSELLNNLGNFVNRALVFCEKFFDSNIPPIEPEEADWTVLALAQRELSAYINAMEQGKLKDGLKRILAISKHGNQYMQFQQPWMKIKGNDDNKKKAGTVVAICCNLACLLSALLAPFMPNTAKQLRSQLGLSNKNYGYIPETITNMLPTWHKIGKPSPLFTKIEDQKVEMLRKKYAGQQETNGDGTNKSSDESIALLEAAITKQGNLVRELKAKNDKSVWHPQVEILLDLKKKLTDLKSANAPAKKSPAKNKKAEPMHVPEQNGDALTDVAALESAIAKQGNLVRELKAKEDGNVWKPQVEILLKLKQRLSDLTGTTPVVVDKKSKKKNDEWLTGFSESNQTSSVPTTETQQSCSSEVLEVWSCSHNRSDIDLDATKIKEVKSVMASITIPEACIPQWANAISEEQWKEQLLIRIKQMQDKDSQS</sequence>
<comment type="similarity">
    <text evidence="2 14">Belongs to the class-I aminoacyl-tRNA synthetase family.</text>
</comment>
<evidence type="ECO:0000256" key="2">
    <source>
        <dbReference type="ARBA" id="ARBA00005594"/>
    </source>
</evidence>
<feature type="domain" description="WHEP-TRS" evidence="17">
    <location>
        <begin position="913"/>
        <end position="968"/>
    </location>
</feature>
<reference evidence="18 19" key="1">
    <citation type="submission" date="2020-02" db="EMBL/GenBank/DDBJ databases">
        <title>Relaxed selection underlies rapid genomic changes in the transitions from sociality to social parasitism in ants.</title>
        <authorList>
            <person name="Bi X."/>
        </authorList>
    </citation>
    <scope>NUCLEOTIDE SEQUENCE [LARGE SCALE GENOMIC DNA]</scope>
    <source>
        <strain evidence="18">BGI-DK2014b</strain>
        <tissue evidence="18">Whole body</tissue>
    </source>
</reference>
<feature type="non-terminal residue" evidence="18">
    <location>
        <position position="1069"/>
    </location>
</feature>
<dbReference type="Pfam" id="PF19303">
    <property type="entry name" value="Anticodon_3"/>
    <property type="match status" value="1"/>
</dbReference>
<dbReference type="InterPro" id="IPR041872">
    <property type="entry name" value="Anticodon_Met"/>
</dbReference>
<dbReference type="InterPro" id="IPR015413">
    <property type="entry name" value="Methionyl/Leucyl_tRNA_Synth"/>
</dbReference>
<evidence type="ECO:0000256" key="3">
    <source>
        <dbReference type="ARBA" id="ARBA00012838"/>
    </source>
</evidence>
<dbReference type="GO" id="GO:0006431">
    <property type="term" value="P:methionyl-tRNA aminoacylation"/>
    <property type="evidence" value="ECO:0007669"/>
    <property type="project" value="InterPro"/>
</dbReference>
<keyword evidence="6 14" id="KW-0436">Ligase</keyword>
<dbReference type="InterPro" id="IPR014758">
    <property type="entry name" value="Met-tRNA_synth"/>
</dbReference>
<dbReference type="InterPro" id="IPR009080">
    <property type="entry name" value="tRNAsynth_Ia_anticodon-bd"/>
</dbReference>
<dbReference type="AlphaFoldDB" id="A0A836F9G3"/>
<dbReference type="PROSITE" id="PS50405">
    <property type="entry name" value="GST_CTER"/>
    <property type="match status" value="1"/>
</dbReference>
<feature type="non-terminal residue" evidence="18">
    <location>
        <position position="1"/>
    </location>
</feature>
<dbReference type="Gene3D" id="1.10.730.10">
    <property type="entry name" value="Isoleucyl-tRNA Synthetase, Domain 1"/>
    <property type="match status" value="1"/>
</dbReference>
<evidence type="ECO:0000256" key="14">
    <source>
        <dbReference type="RuleBase" id="RU363039"/>
    </source>
</evidence>
<keyword evidence="11 14" id="KW-0030">Aminoacyl-tRNA synthetase</keyword>
<protein>
    <recommendedName>
        <fullName evidence="4">Methionine--tRNA ligase, cytoplasmic</fullName>
        <ecNumber evidence="3">6.1.1.10</ecNumber>
    </recommendedName>
    <alternativeName>
        <fullName evidence="12">Methionyl-tRNA synthetase</fullName>
    </alternativeName>
</protein>
<dbReference type="InterPro" id="IPR029038">
    <property type="entry name" value="MetRS_Zn"/>
</dbReference>
<dbReference type="OrthoDB" id="5844513at2759"/>
<evidence type="ECO:0000256" key="4">
    <source>
        <dbReference type="ARBA" id="ARBA00018335"/>
    </source>
</evidence>